<feature type="domain" description="C2H2-type" evidence="11">
    <location>
        <begin position="108"/>
        <end position="130"/>
    </location>
</feature>
<keyword evidence="4 9" id="KW-0863">Zinc-finger</keyword>
<evidence type="ECO:0000259" key="11">
    <source>
        <dbReference type="PROSITE" id="PS50157"/>
    </source>
</evidence>
<keyword evidence="6" id="KW-0805">Transcription regulation</keyword>
<feature type="compositionally biased region" description="Basic residues" evidence="10">
    <location>
        <begin position="54"/>
        <end position="63"/>
    </location>
</feature>
<dbReference type="PROSITE" id="PS50157">
    <property type="entry name" value="ZINC_FINGER_C2H2_2"/>
    <property type="match status" value="2"/>
</dbReference>
<dbReference type="GO" id="GO:0005634">
    <property type="term" value="C:nucleus"/>
    <property type="evidence" value="ECO:0007669"/>
    <property type="project" value="UniProtKB-SubCell"/>
</dbReference>
<proteinExistence type="predicted"/>
<evidence type="ECO:0000256" key="4">
    <source>
        <dbReference type="ARBA" id="ARBA00022771"/>
    </source>
</evidence>
<dbReference type="InterPro" id="IPR013087">
    <property type="entry name" value="Znf_C2H2_type"/>
</dbReference>
<feature type="region of interest" description="Disordered" evidence="10">
    <location>
        <begin position="35"/>
        <end position="63"/>
    </location>
</feature>
<evidence type="ECO:0000256" key="10">
    <source>
        <dbReference type="SAM" id="MobiDB-lite"/>
    </source>
</evidence>
<dbReference type="EMBL" id="CM029042">
    <property type="protein sequence ID" value="KAG2621022.1"/>
    <property type="molecule type" value="Genomic_DNA"/>
</dbReference>
<feature type="domain" description="C2H2-type" evidence="11">
    <location>
        <begin position="66"/>
        <end position="93"/>
    </location>
</feature>
<dbReference type="PROSITE" id="PS00028">
    <property type="entry name" value="ZINC_FINGER_C2H2_1"/>
    <property type="match status" value="2"/>
</dbReference>
<evidence type="ECO:0000256" key="5">
    <source>
        <dbReference type="ARBA" id="ARBA00022833"/>
    </source>
</evidence>
<evidence type="ECO:0000313" key="13">
    <source>
        <dbReference type="Proteomes" id="UP000823388"/>
    </source>
</evidence>
<evidence type="ECO:0000256" key="6">
    <source>
        <dbReference type="ARBA" id="ARBA00023015"/>
    </source>
</evidence>
<comment type="subcellular location">
    <subcellularLocation>
        <location evidence="1">Nucleus</location>
    </subcellularLocation>
</comment>
<feature type="compositionally biased region" description="Basic residues" evidence="10">
    <location>
        <begin position="85"/>
        <end position="104"/>
    </location>
</feature>
<dbReference type="InterPro" id="IPR036236">
    <property type="entry name" value="Znf_C2H2_sf"/>
</dbReference>
<sequence>QDDLRFIEEDEDGHNDGHRAAAASFHHDVFLSLSCGSSSSSSSSGEAAGSTPPRTRRRRRRRGQAFACTTCGRQFATFQALGGHRTSHLRRPTAKPKPPAKPKRVVAHACGTCGLGFATGQALGGHMRRHRWAAGPAMGPGDLDLTQVIVLKERPSSTSSSLQLLDLFV</sequence>
<dbReference type="PANTHER" id="PTHR26374:SF450">
    <property type="entry name" value="OS11G0702300 PROTEIN"/>
    <property type="match status" value="1"/>
</dbReference>
<name>A0A8T0U8K3_PANVG</name>
<organism evidence="12 13">
    <name type="scientific">Panicum virgatum</name>
    <name type="common">Blackwell switchgrass</name>
    <dbReference type="NCBI Taxonomy" id="38727"/>
    <lineage>
        <taxon>Eukaryota</taxon>
        <taxon>Viridiplantae</taxon>
        <taxon>Streptophyta</taxon>
        <taxon>Embryophyta</taxon>
        <taxon>Tracheophyta</taxon>
        <taxon>Spermatophyta</taxon>
        <taxon>Magnoliopsida</taxon>
        <taxon>Liliopsida</taxon>
        <taxon>Poales</taxon>
        <taxon>Poaceae</taxon>
        <taxon>PACMAD clade</taxon>
        <taxon>Panicoideae</taxon>
        <taxon>Panicodae</taxon>
        <taxon>Paniceae</taxon>
        <taxon>Panicinae</taxon>
        <taxon>Panicum</taxon>
        <taxon>Panicum sect. Hiantes</taxon>
    </lineage>
</organism>
<evidence type="ECO:0000256" key="7">
    <source>
        <dbReference type="ARBA" id="ARBA00023163"/>
    </source>
</evidence>
<keyword evidence="7" id="KW-0804">Transcription</keyword>
<evidence type="ECO:0000256" key="8">
    <source>
        <dbReference type="ARBA" id="ARBA00023242"/>
    </source>
</evidence>
<feature type="region of interest" description="Disordered" evidence="10">
    <location>
        <begin position="82"/>
        <end position="104"/>
    </location>
</feature>
<keyword evidence="3" id="KW-0677">Repeat</keyword>
<dbReference type="Pfam" id="PF13912">
    <property type="entry name" value="zf-C2H2_6"/>
    <property type="match status" value="2"/>
</dbReference>
<keyword evidence="2" id="KW-0479">Metal-binding</keyword>
<dbReference type="AlphaFoldDB" id="A0A8T0U8K3"/>
<gene>
    <name evidence="12" type="ORF">PVAP13_3NG184700</name>
</gene>
<evidence type="ECO:0000313" key="12">
    <source>
        <dbReference type="EMBL" id="KAG2621022.1"/>
    </source>
</evidence>
<dbReference type="PANTHER" id="PTHR26374">
    <property type="entry name" value="ZINC FINGER PROTEIN ZAT5"/>
    <property type="match status" value="1"/>
</dbReference>
<dbReference type="Gene3D" id="3.30.160.60">
    <property type="entry name" value="Classic Zinc Finger"/>
    <property type="match status" value="1"/>
</dbReference>
<reference evidence="12" key="1">
    <citation type="submission" date="2020-05" db="EMBL/GenBank/DDBJ databases">
        <title>WGS assembly of Panicum virgatum.</title>
        <authorList>
            <person name="Lovell J.T."/>
            <person name="Jenkins J."/>
            <person name="Shu S."/>
            <person name="Juenger T.E."/>
            <person name="Schmutz J."/>
        </authorList>
    </citation>
    <scope>NUCLEOTIDE SEQUENCE</scope>
    <source>
        <strain evidence="12">AP13</strain>
    </source>
</reference>
<feature type="region of interest" description="Disordered" evidence="10">
    <location>
        <begin position="1"/>
        <end position="20"/>
    </location>
</feature>
<evidence type="ECO:0000256" key="9">
    <source>
        <dbReference type="PROSITE-ProRule" id="PRU00042"/>
    </source>
</evidence>
<feature type="compositionally biased region" description="Low complexity" evidence="10">
    <location>
        <begin position="35"/>
        <end position="45"/>
    </location>
</feature>
<evidence type="ECO:0000256" key="2">
    <source>
        <dbReference type="ARBA" id="ARBA00022723"/>
    </source>
</evidence>
<keyword evidence="13" id="KW-1185">Reference proteome</keyword>
<dbReference type="SMART" id="SM00355">
    <property type="entry name" value="ZnF_C2H2"/>
    <property type="match status" value="2"/>
</dbReference>
<dbReference type="SUPFAM" id="SSF57667">
    <property type="entry name" value="beta-beta-alpha zinc fingers"/>
    <property type="match status" value="1"/>
</dbReference>
<comment type="caution">
    <text evidence="12">The sequence shown here is derived from an EMBL/GenBank/DDBJ whole genome shotgun (WGS) entry which is preliminary data.</text>
</comment>
<feature type="non-terminal residue" evidence="12">
    <location>
        <position position="1"/>
    </location>
</feature>
<accession>A0A8T0U8K3</accession>
<evidence type="ECO:0000256" key="1">
    <source>
        <dbReference type="ARBA" id="ARBA00004123"/>
    </source>
</evidence>
<dbReference type="Proteomes" id="UP000823388">
    <property type="component" value="Chromosome 3N"/>
</dbReference>
<dbReference type="GO" id="GO:0008270">
    <property type="term" value="F:zinc ion binding"/>
    <property type="evidence" value="ECO:0007669"/>
    <property type="project" value="UniProtKB-KW"/>
</dbReference>
<protein>
    <recommendedName>
        <fullName evidence="11">C2H2-type domain-containing protein</fullName>
    </recommendedName>
</protein>
<keyword evidence="8" id="KW-0539">Nucleus</keyword>
<evidence type="ECO:0000256" key="3">
    <source>
        <dbReference type="ARBA" id="ARBA00022737"/>
    </source>
</evidence>
<keyword evidence="5" id="KW-0862">Zinc</keyword>